<accession>A0ABP7P383</accession>
<dbReference type="InterPro" id="IPR013783">
    <property type="entry name" value="Ig-like_fold"/>
</dbReference>
<dbReference type="EMBL" id="BAAAZC010000004">
    <property type="protein sequence ID" value="GAA3958923.1"/>
    <property type="molecule type" value="Genomic_DNA"/>
</dbReference>
<evidence type="ECO:0000313" key="2">
    <source>
        <dbReference type="EMBL" id="GAA3958923.1"/>
    </source>
</evidence>
<comment type="caution">
    <text evidence="2">The sequence shown here is derived from an EMBL/GenBank/DDBJ whole genome shotgun (WGS) entry which is preliminary data.</text>
</comment>
<proteinExistence type="predicted"/>
<keyword evidence="3" id="KW-1185">Reference proteome</keyword>
<feature type="signal peptide" evidence="1">
    <location>
        <begin position="1"/>
        <end position="21"/>
    </location>
</feature>
<dbReference type="PANTHER" id="PTHR37833">
    <property type="entry name" value="LIPOPROTEIN-RELATED"/>
    <property type="match status" value="1"/>
</dbReference>
<dbReference type="PANTHER" id="PTHR37833:SF1">
    <property type="entry name" value="SIGNAL PEPTIDE PROTEIN"/>
    <property type="match status" value="1"/>
</dbReference>
<gene>
    <name evidence="2" type="ORF">GCM10022210_02900</name>
</gene>
<evidence type="ECO:0000256" key="1">
    <source>
        <dbReference type="SAM" id="SignalP"/>
    </source>
</evidence>
<reference evidence="3" key="1">
    <citation type="journal article" date="2019" name="Int. J. Syst. Evol. Microbiol.">
        <title>The Global Catalogue of Microorganisms (GCM) 10K type strain sequencing project: providing services to taxonomists for standard genome sequencing and annotation.</title>
        <authorList>
            <consortium name="The Broad Institute Genomics Platform"/>
            <consortium name="The Broad Institute Genome Sequencing Center for Infectious Disease"/>
            <person name="Wu L."/>
            <person name="Ma J."/>
        </authorList>
    </citation>
    <scope>NUCLEOTIDE SEQUENCE [LARGE SCALE GENOMIC DNA]</scope>
    <source>
        <strain evidence="3">JCM 16601</strain>
    </source>
</reference>
<dbReference type="InterPro" id="IPR011467">
    <property type="entry name" value="DUF1573"/>
</dbReference>
<protein>
    <recommendedName>
        <fullName evidence="4">DUF1573 domain-containing protein</fullName>
    </recommendedName>
</protein>
<feature type="chain" id="PRO_5046220736" description="DUF1573 domain-containing protein" evidence="1">
    <location>
        <begin position="22"/>
        <end position="155"/>
    </location>
</feature>
<dbReference type="Pfam" id="PF07610">
    <property type="entry name" value="DUF1573"/>
    <property type="match status" value="1"/>
</dbReference>
<name>A0ABP7P383_9SPHI</name>
<evidence type="ECO:0008006" key="4">
    <source>
        <dbReference type="Google" id="ProtNLM"/>
    </source>
</evidence>
<keyword evidence="1" id="KW-0732">Signal</keyword>
<dbReference type="Proteomes" id="UP001500742">
    <property type="component" value="Unassembled WGS sequence"/>
</dbReference>
<evidence type="ECO:0000313" key="3">
    <source>
        <dbReference type="Proteomes" id="UP001500742"/>
    </source>
</evidence>
<dbReference type="RefSeq" id="WP_259090476.1">
    <property type="nucleotide sequence ID" value="NZ_BAAAZC010000004.1"/>
</dbReference>
<organism evidence="2 3">
    <name type="scientific">Mucilaginibacter dorajii</name>
    <dbReference type="NCBI Taxonomy" id="692994"/>
    <lineage>
        <taxon>Bacteria</taxon>
        <taxon>Pseudomonadati</taxon>
        <taxon>Bacteroidota</taxon>
        <taxon>Sphingobacteriia</taxon>
        <taxon>Sphingobacteriales</taxon>
        <taxon>Sphingobacteriaceae</taxon>
        <taxon>Mucilaginibacter</taxon>
    </lineage>
</organism>
<sequence length="155" mass="16102">MKKLFLSLVTAGLLLSACNQSKTGSTTAADSTATPATAGASTPAATVDTAAAPKMTFEKESHDFGKIKQGDKVNYDFKFTNTGKSPLIISEAHATCGCTIPEWPKAPVKPGESGVIKVTFNSAGKTGLQDKQITCTANTVPAQTMVHLIGEVLTK</sequence>
<dbReference type="Gene3D" id="2.60.40.10">
    <property type="entry name" value="Immunoglobulins"/>
    <property type="match status" value="1"/>
</dbReference>
<dbReference type="PROSITE" id="PS51257">
    <property type="entry name" value="PROKAR_LIPOPROTEIN"/>
    <property type="match status" value="1"/>
</dbReference>